<keyword evidence="2 4" id="KW-0378">Hydrolase</keyword>
<evidence type="ECO:0000259" key="7">
    <source>
        <dbReference type="Pfam" id="PF08244"/>
    </source>
</evidence>
<dbReference type="InterPro" id="IPR023296">
    <property type="entry name" value="Glyco_hydro_beta-prop_sf"/>
</dbReference>
<dbReference type="InterPro" id="IPR010496">
    <property type="entry name" value="AL/BT2_dom"/>
</dbReference>
<dbReference type="InterPro" id="IPR013189">
    <property type="entry name" value="Glyco_hydro_32_C"/>
</dbReference>
<dbReference type="PANTHER" id="PTHR42800:SF1">
    <property type="entry name" value="EXOINULINASE INUD (AFU_ORTHOLOGUE AFUA_5G00480)"/>
    <property type="match status" value="1"/>
</dbReference>
<organism evidence="8 9">
    <name type="scientific">Bacillus capparidis</name>
    <dbReference type="NCBI Taxonomy" id="1840411"/>
    <lineage>
        <taxon>Bacteria</taxon>
        <taxon>Bacillati</taxon>
        <taxon>Bacillota</taxon>
        <taxon>Bacilli</taxon>
        <taxon>Bacillales</taxon>
        <taxon>Bacillaceae</taxon>
        <taxon>Bacillus</taxon>
    </lineage>
</organism>
<dbReference type="Pfam" id="PF06439">
    <property type="entry name" value="3keto-disac_hyd"/>
    <property type="match status" value="1"/>
</dbReference>
<comment type="caution">
    <text evidence="8">The sequence shown here is derived from an EMBL/GenBank/DDBJ whole genome shotgun (WGS) entry which is preliminary data.</text>
</comment>
<dbReference type="PANTHER" id="PTHR42800">
    <property type="entry name" value="EXOINULINASE INUD (AFU_ORTHOLOGUE AFUA_5G00480)"/>
    <property type="match status" value="1"/>
</dbReference>
<keyword evidence="3 4" id="KW-0326">Glycosidase</keyword>
<feature type="domain" description="3-keto-alpha-glucoside-1,2-lyase/3-keto-2-hydroxy-glucal hydratase" evidence="6">
    <location>
        <begin position="531"/>
        <end position="685"/>
    </location>
</feature>
<dbReference type="SUPFAM" id="SSF75005">
    <property type="entry name" value="Arabinanase/levansucrase/invertase"/>
    <property type="match status" value="1"/>
</dbReference>
<proteinExistence type="inferred from homology"/>
<dbReference type="InterPro" id="IPR013148">
    <property type="entry name" value="Glyco_hydro_32_N"/>
</dbReference>
<evidence type="ECO:0000256" key="3">
    <source>
        <dbReference type="ARBA" id="ARBA00023295"/>
    </source>
</evidence>
<evidence type="ECO:0000313" key="9">
    <source>
        <dbReference type="Proteomes" id="UP000674416"/>
    </source>
</evidence>
<comment type="similarity">
    <text evidence="1 4">Belongs to the glycosyl hydrolase 32 family.</text>
</comment>
<dbReference type="InterPro" id="IPR001362">
    <property type="entry name" value="Glyco_hydro_32"/>
</dbReference>
<dbReference type="SMART" id="SM00640">
    <property type="entry name" value="Glyco_32"/>
    <property type="match status" value="1"/>
</dbReference>
<dbReference type="InterPro" id="IPR018053">
    <property type="entry name" value="Glyco_hydro_32_AS"/>
</dbReference>
<reference evidence="8 9" key="1">
    <citation type="submission" date="2021-01" db="EMBL/GenBank/DDBJ databases">
        <title>Genomic Encyclopedia of Type Strains, Phase IV (KMG-IV): sequencing the most valuable type-strain genomes for metagenomic binning, comparative biology and taxonomic classification.</title>
        <authorList>
            <person name="Goeker M."/>
        </authorList>
    </citation>
    <scope>NUCLEOTIDE SEQUENCE [LARGE SCALE GENOMIC DNA]</scope>
    <source>
        <strain evidence="8 9">DSM 103394</strain>
    </source>
</reference>
<evidence type="ECO:0000256" key="2">
    <source>
        <dbReference type="ARBA" id="ARBA00022801"/>
    </source>
</evidence>
<accession>A0ABS4CXW1</accession>
<dbReference type="Gene3D" id="2.115.10.20">
    <property type="entry name" value="Glycosyl hydrolase domain, family 43"/>
    <property type="match status" value="1"/>
</dbReference>
<feature type="domain" description="Glycosyl hydrolase family 32 C-terminal" evidence="7">
    <location>
        <begin position="368"/>
        <end position="522"/>
    </location>
</feature>
<name>A0ABS4CXW1_9BACI</name>
<keyword evidence="9" id="KW-1185">Reference proteome</keyword>
<dbReference type="GO" id="GO:0051669">
    <property type="term" value="F:fructan beta-fructosidase activity"/>
    <property type="evidence" value="ECO:0007669"/>
    <property type="project" value="UniProtKB-EC"/>
</dbReference>
<dbReference type="Pfam" id="PF08244">
    <property type="entry name" value="Glyco_hydro_32C"/>
    <property type="match status" value="1"/>
</dbReference>
<dbReference type="InterPro" id="IPR013320">
    <property type="entry name" value="ConA-like_dom_sf"/>
</dbReference>
<dbReference type="PROSITE" id="PS00609">
    <property type="entry name" value="GLYCOSYL_HYDROL_F32"/>
    <property type="match status" value="1"/>
</dbReference>
<evidence type="ECO:0000313" key="8">
    <source>
        <dbReference type="EMBL" id="MBP1082202.1"/>
    </source>
</evidence>
<sequence length="691" mass="77852">MNKKKIFIFSLVFVLCIASGITTYYIVKPKQEAQQNDNVTKPPVQANSYYNELYRPQFHYSPEANWMNDPNGMVFHKGEYHLFYQYHPYDAKWGPMHWGHAVSKDLVHWEHRPVAFTPDHNGDIFSGSIVVDHNNTSGFGKDALVALYTQNKDGHQVQSLAYSTDDGNTWTKYEGNPIMKDFPDPDWRDPKVFWHEETKSWIMPLAAKDKVMLYTSPNLKDWSFASEYKPQNASGATLLECPELFPLPVDGEKDKQKWVLTTSLGDGAIAGGSGMEYYVGTFDGKTFTPDKPEAEWIDYGADFYAGVTWENAPNNDQYRTMIAWMSNWKYANDTPTSAWRSAMTVPRKLELKTSQNGEVKLVQSPIQELETLRGKEKSYPSQVIKPNTNFLANAKGDTVELVADFKVDEMTTSKAFGFRVRKGDDQATSIGYNNEKKTIYLDRSFSGESYFNDQFAKVHEAPLEPVDGHVKMRILVDRSSVELFGNDGQVSITDQIFPKGSSDGIELFSSDGDVTLESLHVYPLNRIWGNSLFHSNLSGWEALNGRWADTISGTQGSDTVDSFKLADSRGKDFTYETDVKIGNQGAGGLVFRSDKTAKNAYVATIDQPGQMVKLWKKVDGEASILATYPAKIDPETTNHLKVTTEGKEIKVHFNDQLAIRTKDNSLSSGYFGLNVWNGTSTFQNVNTYPKK</sequence>
<evidence type="ECO:0000259" key="5">
    <source>
        <dbReference type="Pfam" id="PF00251"/>
    </source>
</evidence>
<evidence type="ECO:0000259" key="6">
    <source>
        <dbReference type="Pfam" id="PF06439"/>
    </source>
</evidence>
<feature type="domain" description="Glycosyl hydrolase family 32 N-terminal" evidence="5">
    <location>
        <begin position="59"/>
        <end position="365"/>
    </location>
</feature>
<dbReference type="Gene3D" id="2.60.120.560">
    <property type="entry name" value="Exo-inulinase, domain 1"/>
    <property type="match status" value="2"/>
</dbReference>
<gene>
    <name evidence="8" type="ORF">JOC74_002695</name>
</gene>
<protein>
    <submittedName>
        <fullName evidence="8">Fructan beta-fructosidase</fullName>
        <ecNumber evidence="8">3.2.1.80</ecNumber>
    </submittedName>
</protein>
<evidence type="ECO:0000256" key="4">
    <source>
        <dbReference type="RuleBase" id="RU362110"/>
    </source>
</evidence>
<dbReference type="EMBL" id="JAFDST010000002">
    <property type="protein sequence ID" value="MBP1082202.1"/>
    <property type="molecule type" value="Genomic_DNA"/>
</dbReference>
<dbReference type="EC" id="3.2.1.80" evidence="8"/>
<evidence type="ECO:0000256" key="1">
    <source>
        <dbReference type="ARBA" id="ARBA00009902"/>
    </source>
</evidence>
<dbReference type="RefSeq" id="WP_082364160.1">
    <property type="nucleotide sequence ID" value="NZ_JAFDST010000002.1"/>
</dbReference>
<dbReference type="Pfam" id="PF00251">
    <property type="entry name" value="Glyco_hydro_32N"/>
    <property type="match status" value="1"/>
</dbReference>
<dbReference type="Proteomes" id="UP000674416">
    <property type="component" value="Unassembled WGS sequence"/>
</dbReference>
<dbReference type="CDD" id="cd18622">
    <property type="entry name" value="GH32_Inu-like"/>
    <property type="match status" value="1"/>
</dbReference>
<dbReference type="SUPFAM" id="SSF49899">
    <property type="entry name" value="Concanavalin A-like lectins/glucanases"/>
    <property type="match status" value="1"/>
</dbReference>